<evidence type="ECO:0000259" key="4">
    <source>
        <dbReference type="PROSITE" id="PS50026"/>
    </source>
</evidence>
<accession>A0AAN9VZ05</accession>
<dbReference type="Proteomes" id="UP001378592">
    <property type="component" value="Unassembled WGS sequence"/>
</dbReference>
<feature type="disulfide bond" evidence="2">
    <location>
        <begin position="395"/>
        <end position="404"/>
    </location>
</feature>
<feature type="domain" description="Fibronectin type-III" evidence="5">
    <location>
        <begin position="803"/>
        <end position="899"/>
    </location>
</feature>
<keyword evidence="2" id="KW-1015">Disulfide bond</keyword>
<evidence type="ECO:0000259" key="5">
    <source>
        <dbReference type="PROSITE" id="PS50853"/>
    </source>
</evidence>
<dbReference type="Gene3D" id="2.60.40.10">
    <property type="entry name" value="Immunoglobulins"/>
    <property type="match status" value="6"/>
</dbReference>
<comment type="caution">
    <text evidence="6">The sequence shown here is derived from an EMBL/GenBank/DDBJ whole genome shotgun (WGS) entry which is preliminary data.</text>
</comment>
<reference evidence="6 7" key="1">
    <citation type="submission" date="2024-03" db="EMBL/GenBank/DDBJ databases">
        <title>The genome assembly and annotation of the cricket Gryllus longicercus Weissman &amp; Gray.</title>
        <authorList>
            <person name="Szrajer S."/>
            <person name="Gray D."/>
            <person name="Ylla G."/>
        </authorList>
    </citation>
    <scope>NUCLEOTIDE SEQUENCE [LARGE SCALE GENOMIC DNA]</scope>
    <source>
        <strain evidence="6">DAG 2021-001</strain>
        <tissue evidence="6">Whole body minus gut</tissue>
    </source>
</reference>
<comment type="caution">
    <text evidence="2">Lacks conserved residue(s) required for the propagation of feature annotation.</text>
</comment>
<evidence type="ECO:0000313" key="7">
    <source>
        <dbReference type="Proteomes" id="UP001378592"/>
    </source>
</evidence>
<dbReference type="InterPro" id="IPR036116">
    <property type="entry name" value="FN3_sf"/>
</dbReference>
<dbReference type="SUPFAM" id="SSF49265">
    <property type="entry name" value="Fibronectin type III"/>
    <property type="match status" value="3"/>
</dbReference>
<dbReference type="PROSITE" id="PS00022">
    <property type="entry name" value="EGF_1"/>
    <property type="match status" value="1"/>
</dbReference>
<feature type="domain" description="Fibronectin type-III" evidence="5">
    <location>
        <begin position="1009"/>
        <end position="1109"/>
    </location>
</feature>
<feature type="domain" description="Fibronectin type-III" evidence="5">
    <location>
        <begin position="503"/>
        <end position="601"/>
    </location>
</feature>
<dbReference type="GO" id="GO:0048731">
    <property type="term" value="P:system development"/>
    <property type="evidence" value="ECO:0007669"/>
    <property type="project" value="UniProtKB-ARBA"/>
</dbReference>
<feature type="chain" id="PRO_5042840395" evidence="3">
    <location>
        <begin position="21"/>
        <end position="1244"/>
    </location>
</feature>
<name>A0AAN9VZ05_9ORTH</name>
<dbReference type="CDD" id="cd00055">
    <property type="entry name" value="EGF_Lam"/>
    <property type="match status" value="1"/>
</dbReference>
<keyword evidence="7" id="KW-1185">Reference proteome</keyword>
<protein>
    <submittedName>
        <fullName evidence="6">Uncharacterized protein</fullName>
    </submittedName>
</protein>
<evidence type="ECO:0000256" key="3">
    <source>
        <dbReference type="SAM" id="SignalP"/>
    </source>
</evidence>
<gene>
    <name evidence="6" type="ORF">R5R35_005450</name>
</gene>
<feature type="domain" description="Fibronectin type-III" evidence="5">
    <location>
        <begin position="903"/>
        <end position="1008"/>
    </location>
</feature>
<feature type="domain" description="EGF-like" evidence="4">
    <location>
        <begin position="371"/>
        <end position="405"/>
    </location>
</feature>
<evidence type="ECO:0000256" key="1">
    <source>
        <dbReference type="ARBA" id="ARBA00022737"/>
    </source>
</evidence>
<evidence type="ECO:0000313" key="6">
    <source>
        <dbReference type="EMBL" id="KAK7870785.1"/>
    </source>
</evidence>
<dbReference type="EMBL" id="JAZDUA010000052">
    <property type="protein sequence ID" value="KAK7870785.1"/>
    <property type="molecule type" value="Genomic_DNA"/>
</dbReference>
<dbReference type="CDD" id="cd00063">
    <property type="entry name" value="FN3"/>
    <property type="match status" value="6"/>
</dbReference>
<feature type="domain" description="Fibronectin type-III" evidence="5">
    <location>
        <begin position="602"/>
        <end position="696"/>
    </location>
</feature>
<dbReference type="InterPro" id="IPR002049">
    <property type="entry name" value="LE_dom"/>
</dbReference>
<dbReference type="Pfam" id="PF00041">
    <property type="entry name" value="fn3"/>
    <property type="match status" value="5"/>
</dbReference>
<organism evidence="6 7">
    <name type="scientific">Gryllus longicercus</name>
    <dbReference type="NCBI Taxonomy" id="2509291"/>
    <lineage>
        <taxon>Eukaryota</taxon>
        <taxon>Metazoa</taxon>
        <taxon>Ecdysozoa</taxon>
        <taxon>Arthropoda</taxon>
        <taxon>Hexapoda</taxon>
        <taxon>Insecta</taxon>
        <taxon>Pterygota</taxon>
        <taxon>Neoptera</taxon>
        <taxon>Polyneoptera</taxon>
        <taxon>Orthoptera</taxon>
        <taxon>Ensifera</taxon>
        <taxon>Gryllidea</taxon>
        <taxon>Grylloidea</taxon>
        <taxon>Gryllidae</taxon>
        <taxon>Gryllinae</taxon>
        <taxon>Gryllus</taxon>
    </lineage>
</organism>
<dbReference type="SMART" id="SM00060">
    <property type="entry name" value="FN3"/>
    <property type="match status" value="6"/>
</dbReference>
<dbReference type="PROSITE" id="PS50026">
    <property type="entry name" value="EGF_3"/>
    <property type="match status" value="1"/>
</dbReference>
<dbReference type="InterPro" id="IPR003961">
    <property type="entry name" value="FN3_dom"/>
</dbReference>
<dbReference type="PANTHER" id="PTHR46708">
    <property type="entry name" value="TENASCIN"/>
    <property type="match status" value="1"/>
</dbReference>
<dbReference type="AlphaFoldDB" id="A0AAN9VZ05"/>
<dbReference type="InterPro" id="IPR050991">
    <property type="entry name" value="ECM_Regulatory_Proteins"/>
</dbReference>
<dbReference type="GO" id="GO:0048513">
    <property type="term" value="P:animal organ development"/>
    <property type="evidence" value="ECO:0007669"/>
    <property type="project" value="UniProtKB-ARBA"/>
</dbReference>
<keyword evidence="2" id="KW-0245">EGF-like domain</keyword>
<dbReference type="InterPro" id="IPR000742">
    <property type="entry name" value="EGF"/>
</dbReference>
<dbReference type="PANTHER" id="PTHR46708:SF2">
    <property type="entry name" value="FIBRONECTIN TYPE-III DOMAIN-CONTAINING PROTEIN"/>
    <property type="match status" value="1"/>
</dbReference>
<keyword evidence="3" id="KW-0732">Signal</keyword>
<feature type="domain" description="Fibronectin type-III" evidence="5">
    <location>
        <begin position="700"/>
        <end position="801"/>
    </location>
</feature>
<dbReference type="Gene3D" id="2.170.300.10">
    <property type="entry name" value="Tie2 ligand-binding domain superfamily"/>
    <property type="match status" value="1"/>
</dbReference>
<feature type="signal peptide" evidence="3">
    <location>
        <begin position="1"/>
        <end position="20"/>
    </location>
</feature>
<dbReference type="InterPro" id="IPR013783">
    <property type="entry name" value="Ig-like_fold"/>
</dbReference>
<proteinExistence type="predicted"/>
<sequence>MDYHIWWIVLLVFGSRQITANKDILDFTVVYRTPYKTSWPLPDYVEKIKEYHRSGNAKGMLLKIDDDYIDSVEGMVPLNCAPATSACQWEYSNSWNFVAVNTSADQDFTINIGDEDQEEKTSCPESGCSHICFENGRPECRCANVTRHIFNGNCVNARGQIIIKSSMAERHLFSSSLVVPPKNATTFGTVSPSDWEYESYDSYKLFVNEVLEYNNKRQILQINSVYDGTKHFESSHLLEFTSNCILSVGFRREHLALAEIRGSLSYDIFPVLDGICVSVIYTTPESNGDMKLVVGLTNGTIFEVSKYTDREFGDWKMRSFISFGKMANDKVNLRLEISGKGTILHSIFGCNPFGPRDITVFENAVSSPKLNTLEDLLDRCLNGGKYESTASVCICPEGFSGDRCEEGCGPHYFGRNCSAECSNFATGCRGMIFCKKYMSCRCATGFQGNFCEKDCESGYYGASCTQICGNCEKSYCDRFTGYCLHDCQPGFRRPFCRTPYTYSRSSPTITYQDINVVTVKINADDVEGTGEIEYYQIQYKQDEEALWTELQPQKVRDTLIRSNISNLLPGVEYDVRVIYIDKDGNSYQQSVPSTSFSSFCTVPTSMNYNLEAISMSSRIDLFWKYESNKTDCPVTGYTIVLERNGVKVQRNVSGHETSFTFSTLLPGVSYQVKIKANTAFGNAHFSSPVPVKTIDEAPLHVSNLQVTERHSRKLRVSWKPPRFSGGSLQYYLVKYQCIRLLACEESCTRDAKEIRVAANQNYADLEVLRPHAQYYISVAAKSGISGPYTSFKAVTQDTAPDAAPEMSETPILTSTNATISVQWLPLKSCTFLNGYLVGYGYTLYSENRTVVATGNTTNTHIAFDNLTPQASYSVHIYAISTGDWSRDKQLIINASTAASVPDAVQNLSIYKRGRRVIGVRWAQPINTYGELESFSVSYCPSNDCNNAVTKRVPAVPCIPWPELFCHSISSLSPNTQYSVSVRARNILVSEYGEVVTVKTVTSENVPEAPTSLFVSSRTSDSVTLKWGPPHIFNGILRSFLINVEQLDSANSSSCCVYSPLLEILVKSEDRYYEHKVTDLMPASKYIISVSAKTISIGPSAFLTVSTSPETPNLTQAPKVLDNNRVNLPLAEGFPGIKGTYLLLVFLPNGNFTSMIWNSEIKEKLCSLVPTNSFYIVEEYNAEDMQSSQEETEYLEVEIVQGKGPRNGTIGLLEDPDLPSNFKVGLALVLDYNGAVSVGFTLAQE</sequence>
<keyword evidence="1" id="KW-0677">Repeat</keyword>
<evidence type="ECO:0000256" key="2">
    <source>
        <dbReference type="PROSITE-ProRule" id="PRU00076"/>
    </source>
</evidence>
<dbReference type="PROSITE" id="PS50853">
    <property type="entry name" value="FN3"/>
    <property type="match status" value="6"/>
</dbReference>